<feature type="domain" description="UvrD-like helicase ATP-binding" evidence="11">
    <location>
        <begin position="1"/>
        <end position="158"/>
    </location>
</feature>
<evidence type="ECO:0000256" key="9">
    <source>
        <dbReference type="ARBA" id="ARBA00048988"/>
    </source>
</evidence>
<comment type="catalytic activity">
    <reaction evidence="9">
        <text>ATP + H2O = ADP + phosphate + H(+)</text>
        <dbReference type="Rhea" id="RHEA:13065"/>
        <dbReference type="ChEBI" id="CHEBI:15377"/>
        <dbReference type="ChEBI" id="CHEBI:15378"/>
        <dbReference type="ChEBI" id="CHEBI:30616"/>
        <dbReference type="ChEBI" id="CHEBI:43474"/>
        <dbReference type="ChEBI" id="CHEBI:456216"/>
        <dbReference type="EC" id="5.6.2.4"/>
    </reaction>
</comment>
<sequence length="403" mass="44899">MEHERLARLIRTFMSHVKANSLSREALAARLSDKPSPRTRMFLQLYWQVHDRWEQDLRAADAIDFDDMLLQAADLLERDPGLSSHGLILVDEFQDTSQSRGRLVRALCQGPEKYLLAVGDDWQAINRFAGADITAMTQFEQMFGPAETLYLPTTFRNPQTIADIAGRFVSRNPAQIPKHVVAQRREASSQPDDLPPVTIIRVDAPEALRPAIERHLTYLAERAPRSTVDVLGRYRGDKTLLPSRRFSGLNVTFRTIHAAKGLEADYVILPNLTTGTYGFPSQIQDDPVLELVLAGDDGFPHSEERRLFYVALTRARRAVTIFTVAGAESPFVVELLDDPNVVVQDGARTPTRVRTCPGCGQGTLVLRTGPYGQFLGCSRFPACEHKVRLENGTATRGAPAPRS</sequence>
<evidence type="ECO:0000313" key="13">
    <source>
        <dbReference type="Proteomes" id="UP000386847"/>
    </source>
</evidence>
<proteinExistence type="inferred from homology"/>
<reference evidence="12 13" key="1">
    <citation type="submission" date="2019-10" db="EMBL/GenBank/DDBJ databases">
        <title>Genomic analysis of Raineyella sp. CBA3103.</title>
        <authorList>
            <person name="Roh S.W."/>
        </authorList>
    </citation>
    <scope>NUCLEOTIDE SEQUENCE [LARGE SCALE GENOMIC DNA]</scope>
    <source>
        <strain evidence="12 13">CBA3103</strain>
    </source>
</reference>
<evidence type="ECO:0000256" key="1">
    <source>
        <dbReference type="ARBA" id="ARBA00009922"/>
    </source>
</evidence>
<keyword evidence="4 10" id="KW-0347">Helicase</keyword>
<accession>A0A5Q2F7I0</accession>
<comment type="similarity">
    <text evidence="1">Belongs to the helicase family. UvrD subfamily.</text>
</comment>
<dbReference type="GO" id="GO:0003677">
    <property type="term" value="F:DNA binding"/>
    <property type="evidence" value="ECO:0007669"/>
    <property type="project" value="InterPro"/>
</dbReference>
<dbReference type="GO" id="GO:0000725">
    <property type="term" value="P:recombinational repair"/>
    <property type="evidence" value="ECO:0007669"/>
    <property type="project" value="TreeGrafter"/>
</dbReference>
<evidence type="ECO:0000256" key="8">
    <source>
        <dbReference type="ARBA" id="ARBA00034808"/>
    </source>
</evidence>
<dbReference type="GO" id="GO:0005524">
    <property type="term" value="F:ATP binding"/>
    <property type="evidence" value="ECO:0007669"/>
    <property type="project" value="UniProtKB-UniRule"/>
</dbReference>
<dbReference type="PANTHER" id="PTHR11070:SF63">
    <property type="entry name" value="DNA HELICASE IV"/>
    <property type="match status" value="1"/>
</dbReference>
<comment type="caution">
    <text evidence="10">Lacks conserved residue(s) required for the propagation of feature annotation.</text>
</comment>
<evidence type="ECO:0000256" key="2">
    <source>
        <dbReference type="ARBA" id="ARBA00022741"/>
    </source>
</evidence>
<keyword evidence="3 10" id="KW-0378">Hydrolase</keyword>
<evidence type="ECO:0000256" key="10">
    <source>
        <dbReference type="PROSITE-ProRule" id="PRU00560"/>
    </source>
</evidence>
<dbReference type="GO" id="GO:0016887">
    <property type="term" value="F:ATP hydrolysis activity"/>
    <property type="evidence" value="ECO:0007669"/>
    <property type="project" value="RHEA"/>
</dbReference>
<dbReference type="Pfam" id="PF13361">
    <property type="entry name" value="UvrD_C"/>
    <property type="match status" value="1"/>
</dbReference>
<dbReference type="RefSeq" id="WP_153571147.1">
    <property type="nucleotide sequence ID" value="NZ_CP045725.1"/>
</dbReference>
<name>A0A5Q2F7I0_9ACTN</name>
<dbReference type="KEGG" id="rain:Rai3103_01790"/>
<evidence type="ECO:0000313" key="12">
    <source>
        <dbReference type="EMBL" id="QGF22618.1"/>
    </source>
</evidence>
<dbReference type="GO" id="GO:0043138">
    <property type="term" value="F:3'-5' DNA helicase activity"/>
    <property type="evidence" value="ECO:0007669"/>
    <property type="project" value="UniProtKB-EC"/>
</dbReference>
<keyword evidence="13" id="KW-1185">Reference proteome</keyword>
<dbReference type="GO" id="GO:0005829">
    <property type="term" value="C:cytosol"/>
    <property type="evidence" value="ECO:0007669"/>
    <property type="project" value="TreeGrafter"/>
</dbReference>
<dbReference type="InterPro" id="IPR014016">
    <property type="entry name" value="UvrD-like_ATP-bd"/>
</dbReference>
<protein>
    <recommendedName>
        <fullName evidence="8">DNA 3'-5' helicase</fullName>
        <ecNumber evidence="8">5.6.2.4</ecNumber>
    </recommendedName>
</protein>
<dbReference type="GO" id="GO:0006265">
    <property type="term" value="P:DNA topological change"/>
    <property type="evidence" value="ECO:0007669"/>
    <property type="project" value="InterPro"/>
</dbReference>
<dbReference type="InterPro" id="IPR013498">
    <property type="entry name" value="Topo_IA_Znf"/>
</dbReference>
<evidence type="ECO:0000256" key="5">
    <source>
        <dbReference type="ARBA" id="ARBA00022840"/>
    </source>
</evidence>
<evidence type="ECO:0000256" key="6">
    <source>
        <dbReference type="ARBA" id="ARBA00023235"/>
    </source>
</evidence>
<evidence type="ECO:0000259" key="11">
    <source>
        <dbReference type="PROSITE" id="PS51198"/>
    </source>
</evidence>
<keyword evidence="2 10" id="KW-0547">Nucleotide-binding</keyword>
<dbReference type="EMBL" id="CP045725">
    <property type="protein sequence ID" value="QGF22618.1"/>
    <property type="molecule type" value="Genomic_DNA"/>
</dbReference>
<keyword evidence="6" id="KW-0413">Isomerase</keyword>
<evidence type="ECO:0000256" key="7">
    <source>
        <dbReference type="ARBA" id="ARBA00034617"/>
    </source>
</evidence>
<dbReference type="Pfam" id="PF01396">
    <property type="entry name" value="Zn_ribbon_Top1"/>
    <property type="match status" value="1"/>
</dbReference>
<dbReference type="InterPro" id="IPR014017">
    <property type="entry name" value="DNA_helicase_UvrD-like_C"/>
</dbReference>
<dbReference type="Proteomes" id="UP000386847">
    <property type="component" value="Chromosome"/>
</dbReference>
<dbReference type="PROSITE" id="PS51198">
    <property type="entry name" value="UVRD_HELICASE_ATP_BIND"/>
    <property type="match status" value="1"/>
</dbReference>
<organism evidence="12 13">
    <name type="scientific">Raineyella fluvialis</name>
    <dbReference type="NCBI Taxonomy" id="2662261"/>
    <lineage>
        <taxon>Bacteria</taxon>
        <taxon>Bacillati</taxon>
        <taxon>Actinomycetota</taxon>
        <taxon>Actinomycetes</taxon>
        <taxon>Propionibacteriales</taxon>
        <taxon>Propionibacteriaceae</taxon>
        <taxon>Raineyella</taxon>
    </lineage>
</organism>
<dbReference type="PANTHER" id="PTHR11070">
    <property type="entry name" value="UVRD / RECB / PCRA DNA HELICASE FAMILY MEMBER"/>
    <property type="match status" value="1"/>
</dbReference>
<gene>
    <name evidence="12" type="ORF">Rai3103_01790</name>
</gene>
<dbReference type="AlphaFoldDB" id="A0A5Q2F7I0"/>
<dbReference type="Gene3D" id="3.40.50.300">
    <property type="entry name" value="P-loop containing nucleotide triphosphate hydrolases"/>
    <property type="match status" value="2"/>
</dbReference>
<dbReference type="InterPro" id="IPR027417">
    <property type="entry name" value="P-loop_NTPase"/>
</dbReference>
<keyword evidence="5 10" id="KW-0067">ATP-binding</keyword>
<dbReference type="GO" id="GO:0003916">
    <property type="term" value="F:DNA topoisomerase activity"/>
    <property type="evidence" value="ECO:0007669"/>
    <property type="project" value="InterPro"/>
</dbReference>
<dbReference type="SUPFAM" id="SSF57783">
    <property type="entry name" value="Zinc beta-ribbon"/>
    <property type="match status" value="1"/>
</dbReference>
<dbReference type="InterPro" id="IPR013986">
    <property type="entry name" value="DExx_box_DNA_helicase_dom_sf"/>
</dbReference>
<dbReference type="Gene3D" id="3.30.65.10">
    <property type="entry name" value="Bacterial Topoisomerase I, domain 1"/>
    <property type="match status" value="1"/>
</dbReference>
<dbReference type="GO" id="GO:0005694">
    <property type="term" value="C:chromosome"/>
    <property type="evidence" value="ECO:0007669"/>
    <property type="project" value="InterPro"/>
</dbReference>
<dbReference type="EC" id="5.6.2.4" evidence="8"/>
<dbReference type="Pfam" id="PF00580">
    <property type="entry name" value="UvrD-helicase"/>
    <property type="match status" value="1"/>
</dbReference>
<evidence type="ECO:0000256" key="3">
    <source>
        <dbReference type="ARBA" id="ARBA00022801"/>
    </source>
</evidence>
<comment type="catalytic activity">
    <reaction evidence="7">
        <text>Couples ATP hydrolysis with the unwinding of duplex DNA by translocating in the 3'-5' direction.</text>
        <dbReference type="EC" id="5.6.2.4"/>
    </reaction>
</comment>
<dbReference type="InterPro" id="IPR000212">
    <property type="entry name" value="DNA_helicase_UvrD/REP"/>
</dbReference>
<dbReference type="SUPFAM" id="SSF52540">
    <property type="entry name" value="P-loop containing nucleoside triphosphate hydrolases"/>
    <property type="match status" value="1"/>
</dbReference>
<dbReference type="Gene3D" id="1.10.10.160">
    <property type="match status" value="1"/>
</dbReference>
<evidence type="ECO:0000256" key="4">
    <source>
        <dbReference type="ARBA" id="ARBA00022806"/>
    </source>
</evidence>